<feature type="transmembrane region" description="Helical" evidence="1">
    <location>
        <begin position="28"/>
        <end position="46"/>
    </location>
</feature>
<keyword evidence="3" id="KW-1185">Reference proteome</keyword>
<comment type="caution">
    <text evidence="2">The sequence shown here is derived from an EMBL/GenBank/DDBJ whole genome shotgun (WGS) entry which is preliminary data.</text>
</comment>
<evidence type="ECO:0000313" key="3">
    <source>
        <dbReference type="Proteomes" id="UP001595765"/>
    </source>
</evidence>
<protein>
    <recommendedName>
        <fullName evidence="4">DUF1453 domain-containing protein</fullName>
    </recommendedName>
</protein>
<organism evidence="2 3">
    <name type="scientific">Streptomyces polygonati</name>
    <dbReference type="NCBI Taxonomy" id="1617087"/>
    <lineage>
        <taxon>Bacteria</taxon>
        <taxon>Bacillati</taxon>
        <taxon>Actinomycetota</taxon>
        <taxon>Actinomycetes</taxon>
        <taxon>Kitasatosporales</taxon>
        <taxon>Streptomycetaceae</taxon>
        <taxon>Streptomyces</taxon>
    </lineage>
</organism>
<keyword evidence="1" id="KW-1133">Transmembrane helix</keyword>
<feature type="transmembrane region" description="Helical" evidence="1">
    <location>
        <begin position="88"/>
        <end position="110"/>
    </location>
</feature>
<evidence type="ECO:0000313" key="2">
    <source>
        <dbReference type="EMBL" id="MFC4032275.1"/>
    </source>
</evidence>
<gene>
    <name evidence="2" type="ORF">ACFO3J_12375</name>
</gene>
<reference evidence="3" key="1">
    <citation type="journal article" date="2019" name="Int. J. Syst. Evol. Microbiol.">
        <title>The Global Catalogue of Microorganisms (GCM) 10K type strain sequencing project: providing services to taxonomists for standard genome sequencing and annotation.</title>
        <authorList>
            <consortium name="The Broad Institute Genomics Platform"/>
            <consortium name="The Broad Institute Genome Sequencing Center for Infectious Disease"/>
            <person name="Wu L."/>
            <person name="Ma J."/>
        </authorList>
    </citation>
    <scope>NUCLEOTIDE SEQUENCE [LARGE SCALE GENOMIC DNA]</scope>
    <source>
        <strain evidence="3">CGMCC 4.7237</strain>
    </source>
</reference>
<evidence type="ECO:0008006" key="4">
    <source>
        <dbReference type="Google" id="ProtNLM"/>
    </source>
</evidence>
<evidence type="ECO:0000256" key="1">
    <source>
        <dbReference type="SAM" id="Phobius"/>
    </source>
</evidence>
<feature type="transmembrane region" description="Helical" evidence="1">
    <location>
        <begin position="130"/>
        <end position="149"/>
    </location>
</feature>
<keyword evidence="1" id="KW-0472">Membrane</keyword>
<feature type="transmembrane region" description="Helical" evidence="1">
    <location>
        <begin position="58"/>
        <end position="76"/>
    </location>
</feature>
<sequence length="180" mass="19189">MDTSVWLINLAVLAAVLEADLGRRRIGWFRLGRPVLLAGGIIPLYLKSATGHGNGLTLEIIGAGTGVLAGLLAAALMRVEYDPAKRRVVSRAGAPYAALWTVVIGARLWFAYGSAHLFPEQLGRWLATEHIAVGVVTDALIFFSVGMLLSRTGALLARASRVRRTVPEAAGDRRAALVAH</sequence>
<dbReference type="RefSeq" id="WP_386429075.1">
    <property type="nucleotide sequence ID" value="NZ_JBHSBB010000009.1"/>
</dbReference>
<dbReference type="EMBL" id="JBHSBB010000009">
    <property type="protein sequence ID" value="MFC4032275.1"/>
    <property type="molecule type" value="Genomic_DNA"/>
</dbReference>
<name>A0ABV8HN88_9ACTN</name>
<dbReference type="Proteomes" id="UP001595765">
    <property type="component" value="Unassembled WGS sequence"/>
</dbReference>
<keyword evidence="1" id="KW-0812">Transmembrane</keyword>
<accession>A0ABV8HN88</accession>
<proteinExistence type="predicted"/>